<dbReference type="PANTHER" id="PTHR30137">
    <property type="entry name" value="LUCIFERASE-LIKE MONOOXYGENASE"/>
    <property type="match status" value="1"/>
</dbReference>
<dbReference type="GO" id="GO:0005829">
    <property type="term" value="C:cytosol"/>
    <property type="evidence" value="ECO:0007669"/>
    <property type="project" value="TreeGrafter"/>
</dbReference>
<feature type="domain" description="Luciferase-like" evidence="3">
    <location>
        <begin position="26"/>
        <end position="322"/>
    </location>
</feature>
<evidence type="ECO:0000256" key="2">
    <source>
        <dbReference type="ARBA" id="ARBA00074555"/>
    </source>
</evidence>
<reference evidence="4 5" key="1">
    <citation type="submission" date="2016-10" db="EMBL/GenBank/DDBJ databases">
        <authorList>
            <person name="de Groot N.N."/>
        </authorList>
    </citation>
    <scope>NUCLEOTIDE SEQUENCE [LARGE SCALE GENOMIC DNA]</scope>
    <source>
        <strain evidence="4 5">CPCC 100156</strain>
    </source>
</reference>
<dbReference type="EMBL" id="FMZX01000007">
    <property type="protein sequence ID" value="SDD40224.1"/>
    <property type="molecule type" value="Genomic_DNA"/>
</dbReference>
<dbReference type="STRING" id="938405.SAMN02927895_00037"/>
<dbReference type="FunFam" id="3.20.20.30:FF:000002">
    <property type="entry name" value="LLM class flavin-dependent oxidoreductase"/>
    <property type="match status" value="1"/>
</dbReference>
<dbReference type="AlphaFoldDB" id="A0A1G6UG54"/>
<dbReference type="InterPro" id="IPR011251">
    <property type="entry name" value="Luciferase-like_dom"/>
</dbReference>
<evidence type="ECO:0000313" key="4">
    <source>
        <dbReference type="EMBL" id="SDD40224.1"/>
    </source>
</evidence>
<evidence type="ECO:0000256" key="1">
    <source>
        <dbReference type="ARBA" id="ARBA00007789"/>
    </source>
</evidence>
<sequence length="354" mass="37667">MENPMGRDGVPGAPGPTHIPDMIPLSVLDLSPIPEGSEAGQALRNSADLARHAEGLGYQRFWMAEHHNMPGIASAATAVALAHVGAATSTIRIGAGGIMLPNHAPLMVAEQFGTLAALHPGRVDLGLGRAPGSDQRAAVAIRRNLAGDVEDFPRDVMELMAYFEPAQPGQALRAVPGEGLDVPVWILGSSTYGAQLAAALGLPYAFASHFAPDQMRQAMAIYRERFKPSARLSKPHVMLGVNIFAAPTDAEARFLFTSLQQSFLNLRRGRPGKLPAPVEDMESRLDPHGRAMLEHSLACSIVGGPETVRRGLQEFVAETGADELMVTAAMHDHEARKRSFSILAGLHQELAAAA</sequence>
<protein>
    <recommendedName>
        <fullName evidence="2">Luciferase-like monooxygenase</fullName>
    </recommendedName>
</protein>
<accession>A0A1G6UG54</accession>
<dbReference type="Pfam" id="PF00296">
    <property type="entry name" value="Bac_luciferase"/>
    <property type="match status" value="1"/>
</dbReference>
<dbReference type="PANTHER" id="PTHR30137:SF6">
    <property type="entry name" value="LUCIFERASE-LIKE MONOOXYGENASE"/>
    <property type="match status" value="1"/>
</dbReference>
<comment type="similarity">
    <text evidence="1">To bacterial alkanal monooxygenase alpha and beta chains.</text>
</comment>
<name>A0A1G6UG54_9PROT</name>
<gene>
    <name evidence="4" type="ORF">SAMN04487779_1007156</name>
</gene>
<dbReference type="Gene3D" id="3.20.20.30">
    <property type="entry name" value="Luciferase-like domain"/>
    <property type="match status" value="1"/>
</dbReference>
<proteinExistence type="predicted"/>
<evidence type="ECO:0000313" key="5">
    <source>
        <dbReference type="Proteomes" id="UP000198925"/>
    </source>
</evidence>
<organism evidence="4 5">
    <name type="scientific">Belnapia rosea</name>
    <dbReference type="NCBI Taxonomy" id="938405"/>
    <lineage>
        <taxon>Bacteria</taxon>
        <taxon>Pseudomonadati</taxon>
        <taxon>Pseudomonadota</taxon>
        <taxon>Alphaproteobacteria</taxon>
        <taxon>Acetobacterales</taxon>
        <taxon>Roseomonadaceae</taxon>
        <taxon>Belnapia</taxon>
    </lineage>
</organism>
<dbReference type="GO" id="GO:0016705">
    <property type="term" value="F:oxidoreductase activity, acting on paired donors, with incorporation or reduction of molecular oxygen"/>
    <property type="evidence" value="ECO:0007669"/>
    <property type="project" value="InterPro"/>
</dbReference>
<dbReference type="Proteomes" id="UP000198925">
    <property type="component" value="Unassembled WGS sequence"/>
</dbReference>
<dbReference type="InterPro" id="IPR050766">
    <property type="entry name" value="Bact_Lucif_Oxidored"/>
</dbReference>
<evidence type="ECO:0000259" key="3">
    <source>
        <dbReference type="Pfam" id="PF00296"/>
    </source>
</evidence>
<keyword evidence="5" id="KW-1185">Reference proteome</keyword>
<dbReference type="InterPro" id="IPR019949">
    <property type="entry name" value="CmoO-like"/>
</dbReference>
<dbReference type="InterPro" id="IPR036661">
    <property type="entry name" value="Luciferase-like_sf"/>
</dbReference>
<dbReference type="NCBIfam" id="TIGR03558">
    <property type="entry name" value="oxido_grp_1"/>
    <property type="match status" value="1"/>
</dbReference>
<dbReference type="CDD" id="cd00347">
    <property type="entry name" value="Flavin_utilizing_monoxygenases"/>
    <property type="match status" value="1"/>
</dbReference>
<dbReference type="SUPFAM" id="SSF51679">
    <property type="entry name" value="Bacterial luciferase-like"/>
    <property type="match status" value="1"/>
</dbReference>